<dbReference type="InterPro" id="IPR036322">
    <property type="entry name" value="WD40_repeat_dom_sf"/>
</dbReference>
<protein>
    <submittedName>
        <fullName evidence="5">WD-40 repeat protein</fullName>
    </submittedName>
</protein>
<dbReference type="PROSITE" id="PS50294">
    <property type="entry name" value="WD_REPEATS_REGION"/>
    <property type="match status" value="4"/>
</dbReference>
<dbReference type="OrthoDB" id="6154712at2759"/>
<keyword evidence="1 3" id="KW-0853">WD repeat</keyword>
<feature type="repeat" description="WD" evidence="3">
    <location>
        <begin position="310"/>
        <end position="344"/>
    </location>
</feature>
<feature type="signal peptide" evidence="4">
    <location>
        <begin position="1"/>
        <end position="19"/>
    </location>
</feature>
<keyword evidence="2" id="KW-0677">Repeat</keyword>
<accession>X6MKG7</accession>
<feature type="chain" id="PRO_5004975359" evidence="4">
    <location>
        <begin position="20"/>
        <end position="427"/>
    </location>
</feature>
<dbReference type="Proteomes" id="UP000023152">
    <property type="component" value="Unassembled WGS sequence"/>
</dbReference>
<dbReference type="InterPro" id="IPR019775">
    <property type="entry name" value="WD40_repeat_CS"/>
</dbReference>
<evidence type="ECO:0000256" key="3">
    <source>
        <dbReference type="PROSITE-ProRule" id="PRU00221"/>
    </source>
</evidence>
<dbReference type="Pfam" id="PF00400">
    <property type="entry name" value="WD40"/>
    <property type="match status" value="6"/>
</dbReference>
<dbReference type="Gene3D" id="2.130.10.10">
    <property type="entry name" value="YVTN repeat-like/Quinoprotein amine dehydrogenase"/>
    <property type="match status" value="2"/>
</dbReference>
<dbReference type="CDD" id="cd00200">
    <property type="entry name" value="WD40"/>
    <property type="match status" value="1"/>
</dbReference>
<evidence type="ECO:0000256" key="1">
    <source>
        <dbReference type="ARBA" id="ARBA00022574"/>
    </source>
</evidence>
<comment type="caution">
    <text evidence="5">The sequence shown here is derived from an EMBL/GenBank/DDBJ whole genome shotgun (WGS) entry which is preliminary data.</text>
</comment>
<evidence type="ECO:0000256" key="4">
    <source>
        <dbReference type="SAM" id="SignalP"/>
    </source>
</evidence>
<dbReference type="PROSITE" id="PS50082">
    <property type="entry name" value="WD_REPEATS_2"/>
    <property type="match status" value="6"/>
</dbReference>
<dbReference type="SUPFAM" id="SSF50978">
    <property type="entry name" value="WD40 repeat-like"/>
    <property type="match status" value="1"/>
</dbReference>
<sequence>MNLTYLLSIMLVLVCFWLSFRDNKTSKYATTVFMLDTFCSSSKLVKTFIGHNDFVYSIDYATFDSYQFICSGSEDKTVRVWDVETSKQIKILYGHLSFVSCVKFSPYHYHNNRRNVICSSSADKTIRFWDVKNNQQFQIFNGHTCHVYGIEFSPFNSGRYLCSGSYDNTIRLWDVKTSNLLHVFNGHKYAVCCVDFSPLQSSTNNNGSNSIGVIGGNGYTICSGSYDNTIRIWDIETAKQLLVFKGHEHLVRSVKYGPNEVRGNGGSNTILSGSRDKSVRLWDIQSGKQIQVFNRHAHTVTCVAYSPFIVNNIKFGCDSTVICSGSSDKTIRFWDIRSNKKELYVINGDDKDGRVLCLKFLQIKRKPICVIVRPRVLFVFGDNLFNSFPFKLSNINIFITNYCNKQIERKKYIYNIMLVDAKKKKKI</sequence>
<dbReference type="InterPro" id="IPR001680">
    <property type="entry name" value="WD40_rpt"/>
</dbReference>
<organism evidence="5 6">
    <name type="scientific">Reticulomyxa filosa</name>
    <dbReference type="NCBI Taxonomy" id="46433"/>
    <lineage>
        <taxon>Eukaryota</taxon>
        <taxon>Sar</taxon>
        <taxon>Rhizaria</taxon>
        <taxon>Retaria</taxon>
        <taxon>Foraminifera</taxon>
        <taxon>Monothalamids</taxon>
        <taxon>Reticulomyxidae</taxon>
        <taxon>Reticulomyxa</taxon>
    </lineage>
</organism>
<dbReference type="InterPro" id="IPR020472">
    <property type="entry name" value="WD40_PAC1"/>
</dbReference>
<feature type="repeat" description="WD" evidence="3">
    <location>
        <begin position="92"/>
        <end position="139"/>
    </location>
</feature>
<dbReference type="PRINTS" id="PR00320">
    <property type="entry name" value="GPROTEINBRPT"/>
</dbReference>
<evidence type="ECO:0000313" key="5">
    <source>
        <dbReference type="EMBL" id="ETO14146.1"/>
    </source>
</evidence>
<dbReference type="EMBL" id="ASPP01020187">
    <property type="protein sequence ID" value="ETO14146.1"/>
    <property type="molecule type" value="Genomic_DNA"/>
</dbReference>
<feature type="repeat" description="WD" evidence="3">
    <location>
        <begin position="48"/>
        <end position="91"/>
    </location>
</feature>
<dbReference type="AlphaFoldDB" id="X6MKG7"/>
<dbReference type="PANTHER" id="PTHR19879">
    <property type="entry name" value="TRANSCRIPTION INITIATION FACTOR TFIID"/>
    <property type="match status" value="1"/>
</dbReference>
<proteinExistence type="predicted"/>
<feature type="repeat" description="WD" evidence="3">
    <location>
        <begin position="140"/>
        <end position="183"/>
    </location>
</feature>
<evidence type="ECO:0000256" key="2">
    <source>
        <dbReference type="ARBA" id="ARBA00022737"/>
    </source>
</evidence>
<feature type="repeat" description="WD" evidence="3">
    <location>
        <begin position="217"/>
        <end position="243"/>
    </location>
</feature>
<feature type="repeat" description="WD" evidence="3">
    <location>
        <begin position="244"/>
        <end position="292"/>
    </location>
</feature>
<dbReference type="InterPro" id="IPR015943">
    <property type="entry name" value="WD40/YVTN_repeat-like_dom_sf"/>
</dbReference>
<reference evidence="5 6" key="1">
    <citation type="journal article" date="2013" name="Curr. Biol.">
        <title>The Genome of the Foraminiferan Reticulomyxa filosa.</title>
        <authorList>
            <person name="Glockner G."/>
            <person name="Hulsmann N."/>
            <person name="Schleicher M."/>
            <person name="Noegel A.A."/>
            <person name="Eichinger L."/>
            <person name="Gallinger C."/>
            <person name="Pawlowski J."/>
            <person name="Sierra R."/>
            <person name="Euteneuer U."/>
            <person name="Pillet L."/>
            <person name="Moustafa A."/>
            <person name="Platzer M."/>
            <person name="Groth M."/>
            <person name="Szafranski K."/>
            <person name="Schliwa M."/>
        </authorList>
    </citation>
    <scope>NUCLEOTIDE SEQUENCE [LARGE SCALE GENOMIC DNA]</scope>
</reference>
<dbReference type="PANTHER" id="PTHR19879:SF9">
    <property type="entry name" value="TRANSCRIPTION INITIATION FACTOR TFIID SUBUNIT 5"/>
    <property type="match status" value="1"/>
</dbReference>
<dbReference type="SMART" id="SM00320">
    <property type="entry name" value="WD40"/>
    <property type="match status" value="6"/>
</dbReference>
<keyword evidence="6" id="KW-1185">Reference proteome</keyword>
<gene>
    <name evidence="5" type="ORF">RFI_23222</name>
</gene>
<name>X6MKG7_RETFI</name>
<evidence type="ECO:0000313" key="6">
    <source>
        <dbReference type="Proteomes" id="UP000023152"/>
    </source>
</evidence>
<dbReference type="PROSITE" id="PS00678">
    <property type="entry name" value="WD_REPEATS_1"/>
    <property type="match status" value="6"/>
</dbReference>
<keyword evidence="4" id="KW-0732">Signal</keyword>